<dbReference type="Gene3D" id="3.10.50.20">
    <property type="entry name" value="Cloacin immunity protein"/>
    <property type="match status" value="1"/>
</dbReference>
<dbReference type="GO" id="GO:0030153">
    <property type="term" value="P:bacteriocin immunity"/>
    <property type="evidence" value="ECO:0007669"/>
    <property type="project" value="InterPro"/>
</dbReference>
<dbReference type="AlphaFoldDB" id="A0A4Y5ZWK2"/>
<name>A0A4Y5ZWK2_9ENTR</name>
<organism evidence="1 2">
    <name type="scientific">Enterobacter hormaechei</name>
    <dbReference type="NCBI Taxonomy" id="158836"/>
    <lineage>
        <taxon>Bacteria</taxon>
        <taxon>Pseudomonadati</taxon>
        <taxon>Pseudomonadota</taxon>
        <taxon>Gammaproteobacteria</taxon>
        <taxon>Enterobacterales</taxon>
        <taxon>Enterobacteriaceae</taxon>
        <taxon>Enterobacter</taxon>
        <taxon>Enterobacter cloacae complex</taxon>
    </lineage>
</organism>
<dbReference type="PRINTS" id="PR01296">
    <property type="entry name" value="CLOACNIMMNTY"/>
</dbReference>
<dbReference type="InterPro" id="IPR003063">
    <property type="entry name" value="Cloacn_immnty_fam"/>
</dbReference>
<dbReference type="Pfam" id="PF03513">
    <property type="entry name" value="Cloacin_immun"/>
    <property type="match status" value="1"/>
</dbReference>
<dbReference type="EMBL" id="CP041054">
    <property type="protein sequence ID" value="QDE47798.1"/>
    <property type="molecule type" value="Genomic_DNA"/>
</dbReference>
<protein>
    <submittedName>
        <fullName evidence="1">Cloacin</fullName>
    </submittedName>
</protein>
<dbReference type="SUPFAM" id="SSF54552">
    <property type="entry name" value="Colicin E3 immunity protein"/>
    <property type="match status" value="1"/>
</dbReference>
<dbReference type="Proteomes" id="UP000318237">
    <property type="component" value="Chromosome"/>
</dbReference>
<sequence>MYGLKIRISWFDKKTEDFKGEEVSKDFGEDSSVMESLGLPMKDNLNNGEFDMDNGWVPFLQPHFQNRIDTSKFNYFVAFDYRDKW</sequence>
<reference evidence="1 2" key="1">
    <citation type="submission" date="2019-06" db="EMBL/GenBank/DDBJ databases">
        <title>Whole genome sequencing of XDR Enterobacter.</title>
        <authorList>
            <person name="Gnana Soundari P."/>
            <person name="Vijayakumar R."/>
            <person name="Krishnan P."/>
        </authorList>
    </citation>
    <scope>NUCLEOTIDE SEQUENCE [LARGE SCALE GENOMIC DNA]</scope>
    <source>
        <strain evidence="1 2">C126</strain>
    </source>
</reference>
<proteinExistence type="predicted"/>
<dbReference type="GO" id="GO:0015643">
    <property type="term" value="F:toxic substance binding"/>
    <property type="evidence" value="ECO:0007669"/>
    <property type="project" value="InterPro"/>
</dbReference>
<gene>
    <name evidence="1" type="ORF">EIN43_07710</name>
</gene>
<evidence type="ECO:0000313" key="2">
    <source>
        <dbReference type="Proteomes" id="UP000318237"/>
    </source>
</evidence>
<evidence type="ECO:0000313" key="1">
    <source>
        <dbReference type="EMBL" id="QDE47798.1"/>
    </source>
</evidence>
<accession>A0A4Y5ZWK2</accession>
<dbReference type="InterPro" id="IPR036528">
    <property type="entry name" value="Cloacn_immnty_sf"/>
</dbReference>